<dbReference type="Proteomes" id="UP000633619">
    <property type="component" value="Unassembled WGS sequence"/>
</dbReference>
<dbReference type="AlphaFoldDB" id="A0A8I1AC61"/>
<sequence>MAIYALSDLHLSFNREVSLYDIDPEKDIDKPMDVFGWDRHYHQIRDHWLDTVQPEDTVLIPGDISWAMKLEVARYDFGWIHQLPGKKVLSPGNHCYYAQSKKKVRQMLPEGMEWIDADYTLVEGKVVAGTRGWTLPGDKFYNEEEDRKIYERQVGRLEIALEMAEREQPDKEKIVMLHYPPITPMASESGFMELMKKYGVKLCVYGHLHGRAQEDAIEGNVDGIELRLVSCDAIGFCPVKIWD</sequence>
<name>A0A8I1AC61_THEIN</name>
<dbReference type="PANTHER" id="PTHR31302:SF22">
    <property type="entry name" value="PHOSPHOESTERASE"/>
    <property type="match status" value="1"/>
</dbReference>
<dbReference type="Pfam" id="PF00149">
    <property type="entry name" value="Metallophos"/>
    <property type="match status" value="1"/>
</dbReference>
<dbReference type="GO" id="GO:0016787">
    <property type="term" value="F:hydrolase activity"/>
    <property type="evidence" value="ECO:0007669"/>
    <property type="project" value="InterPro"/>
</dbReference>
<organism evidence="2 3">
    <name type="scientific">Thermoactinomyces intermedius</name>
    <dbReference type="NCBI Taxonomy" id="2024"/>
    <lineage>
        <taxon>Bacteria</taxon>
        <taxon>Bacillati</taxon>
        <taxon>Bacillota</taxon>
        <taxon>Bacilli</taxon>
        <taxon>Bacillales</taxon>
        <taxon>Thermoactinomycetaceae</taxon>
        <taxon>Thermoactinomyces</taxon>
    </lineage>
</organism>
<keyword evidence="3" id="KW-1185">Reference proteome</keyword>
<gene>
    <name evidence="2" type="ORF">I8U20_03850</name>
</gene>
<protein>
    <submittedName>
        <fullName evidence="2">Metallophosphoesterase</fullName>
    </submittedName>
</protein>
<evidence type="ECO:0000313" key="2">
    <source>
        <dbReference type="EMBL" id="MBH8594460.1"/>
    </source>
</evidence>
<dbReference type="PIRSF" id="PIRSF033094">
    <property type="entry name" value="Pesterase_CT488"/>
    <property type="match status" value="1"/>
</dbReference>
<evidence type="ECO:0000259" key="1">
    <source>
        <dbReference type="Pfam" id="PF00149"/>
    </source>
</evidence>
<dbReference type="InterPro" id="IPR004843">
    <property type="entry name" value="Calcineurin-like_PHP"/>
</dbReference>
<dbReference type="SUPFAM" id="SSF56300">
    <property type="entry name" value="Metallo-dependent phosphatases"/>
    <property type="match status" value="1"/>
</dbReference>
<dbReference type="InterPro" id="IPR014578">
    <property type="entry name" value="Pesterase_CT488"/>
</dbReference>
<dbReference type="RefSeq" id="WP_181731709.1">
    <property type="nucleotide sequence ID" value="NZ_JACEIR010000003.1"/>
</dbReference>
<dbReference type="EMBL" id="JAECVW010000002">
    <property type="protein sequence ID" value="MBH8594460.1"/>
    <property type="molecule type" value="Genomic_DNA"/>
</dbReference>
<proteinExistence type="predicted"/>
<reference evidence="2 3" key="1">
    <citation type="submission" date="2020-12" db="EMBL/GenBank/DDBJ databases">
        <title>WGS of Thermoactinomyces spp.</title>
        <authorList>
            <person name="Cheng K."/>
        </authorList>
    </citation>
    <scope>NUCLEOTIDE SEQUENCE [LARGE SCALE GENOMIC DNA]</scope>
    <source>
        <strain evidence="3">CICC 10671\DSM 43846</strain>
    </source>
</reference>
<dbReference type="Gene3D" id="3.60.21.10">
    <property type="match status" value="1"/>
</dbReference>
<dbReference type="InterPro" id="IPR029052">
    <property type="entry name" value="Metallo-depent_PP-like"/>
</dbReference>
<comment type="caution">
    <text evidence="2">The sequence shown here is derived from an EMBL/GenBank/DDBJ whole genome shotgun (WGS) entry which is preliminary data.</text>
</comment>
<evidence type="ECO:0000313" key="3">
    <source>
        <dbReference type="Proteomes" id="UP000633619"/>
    </source>
</evidence>
<dbReference type="InterPro" id="IPR051158">
    <property type="entry name" value="Metallophosphoesterase_sf"/>
</dbReference>
<dbReference type="PANTHER" id="PTHR31302">
    <property type="entry name" value="TRANSMEMBRANE PROTEIN WITH METALLOPHOSPHOESTERASE DOMAIN-RELATED"/>
    <property type="match status" value="1"/>
</dbReference>
<feature type="domain" description="Calcineurin-like phosphoesterase" evidence="1">
    <location>
        <begin position="1"/>
        <end position="210"/>
    </location>
</feature>
<accession>A0A8I1AC61</accession>